<dbReference type="InterPro" id="IPR046731">
    <property type="entry name" value="DUF6623"/>
</dbReference>
<dbReference type="Proteomes" id="UP000235371">
    <property type="component" value="Unassembled WGS sequence"/>
</dbReference>
<dbReference type="InParanoid" id="A0A2J6T5U8"/>
<keyword evidence="2" id="KW-1185">Reference proteome</keyword>
<sequence>MSIKQAAWTHGLGVELESSSWSALRQGFYTTVSPSNESTFGWVHFVIPTPVIVDGTRLKAESAMIRFSTGSTAKITNFHVYDGEVKIAEYDGLALAGSLQFVREAVPNNHQVLWGTAISLGVQFSGMGPNDYVQFISAGIDFYV</sequence>
<reference evidence="1 2" key="1">
    <citation type="submission" date="2016-04" db="EMBL/GenBank/DDBJ databases">
        <title>A degradative enzymes factory behind the ericoid mycorrhizal symbiosis.</title>
        <authorList>
            <consortium name="DOE Joint Genome Institute"/>
            <person name="Martino E."/>
            <person name="Morin E."/>
            <person name="Grelet G."/>
            <person name="Kuo A."/>
            <person name="Kohler A."/>
            <person name="Daghino S."/>
            <person name="Barry K."/>
            <person name="Choi C."/>
            <person name="Cichocki N."/>
            <person name="Clum A."/>
            <person name="Copeland A."/>
            <person name="Hainaut M."/>
            <person name="Haridas S."/>
            <person name="Labutti K."/>
            <person name="Lindquist E."/>
            <person name="Lipzen A."/>
            <person name="Khouja H.-R."/>
            <person name="Murat C."/>
            <person name="Ohm R."/>
            <person name="Olson A."/>
            <person name="Spatafora J."/>
            <person name="Veneault-Fourrey C."/>
            <person name="Henrissat B."/>
            <person name="Grigoriev I."/>
            <person name="Martin F."/>
            <person name="Perotto S."/>
        </authorList>
    </citation>
    <scope>NUCLEOTIDE SEQUENCE [LARGE SCALE GENOMIC DNA]</scope>
    <source>
        <strain evidence="1 2">E</strain>
    </source>
</reference>
<dbReference type="EMBL" id="KZ613822">
    <property type="protein sequence ID" value="PMD58392.1"/>
    <property type="molecule type" value="Genomic_DNA"/>
</dbReference>
<evidence type="ECO:0000313" key="2">
    <source>
        <dbReference type="Proteomes" id="UP000235371"/>
    </source>
</evidence>
<evidence type="ECO:0000313" key="1">
    <source>
        <dbReference type="EMBL" id="PMD58392.1"/>
    </source>
</evidence>
<dbReference type="RefSeq" id="XP_024735296.1">
    <property type="nucleotide sequence ID" value="XM_024880490.1"/>
</dbReference>
<protein>
    <submittedName>
        <fullName evidence="1">Uncharacterized protein</fullName>
    </submittedName>
</protein>
<dbReference type="OrthoDB" id="2340290at2759"/>
<dbReference type="AlphaFoldDB" id="A0A2J6T5U8"/>
<dbReference type="Pfam" id="PF20328">
    <property type="entry name" value="DUF6623"/>
    <property type="match status" value="1"/>
</dbReference>
<organism evidence="1 2">
    <name type="scientific">Hyaloscypha bicolor E</name>
    <dbReference type="NCBI Taxonomy" id="1095630"/>
    <lineage>
        <taxon>Eukaryota</taxon>
        <taxon>Fungi</taxon>
        <taxon>Dikarya</taxon>
        <taxon>Ascomycota</taxon>
        <taxon>Pezizomycotina</taxon>
        <taxon>Leotiomycetes</taxon>
        <taxon>Helotiales</taxon>
        <taxon>Hyaloscyphaceae</taxon>
        <taxon>Hyaloscypha</taxon>
        <taxon>Hyaloscypha bicolor</taxon>
    </lineage>
</organism>
<dbReference type="GeneID" id="36588567"/>
<proteinExistence type="predicted"/>
<gene>
    <name evidence="1" type="ORF">K444DRAFT_614179</name>
</gene>
<accession>A0A2J6T5U8</accession>
<name>A0A2J6T5U8_9HELO</name>